<feature type="domain" description="HIT-type" evidence="9">
    <location>
        <begin position="7"/>
        <end position="41"/>
    </location>
</feature>
<feature type="region of interest" description="Disordered" evidence="8">
    <location>
        <begin position="279"/>
        <end position="300"/>
    </location>
</feature>
<name>A0A226F3I1_FOLCA</name>
<dbReference type="OMA" id="YWRVEWL"/>
<dbReference type="PANTHER" id="PTHR13483:SF3">
    <property type="entry name" value="BOX C_D SNORNA PROTEIN 1"/>
    <property type="match status" value="1"/>
</dbReference>
<protein>
    <submittedName>
        <fullName evidence="10">Box C/D snoRNA protein 1</fullName>
    </submittedName>
</protein>
<keyword evidence="1" id="KW-0597">Phosphoprotein</keyword>
<dbReference type="OrthoDB" id="272357at2759"/>
<dbReference type="Pfam" id="PF04438">
    <property type="entry name" value="zf-HIT"/>
    <property type="match status" value="1"/>
</dbReference>
<organism evidence="10 11">
    <name type="scientific">Folsomia candida</name>
    <name type="common">Springtail</name>
    <dbReference type="NCBI Taxonomy" id="158441"/>
    <lineage>
        <taxon>Eukaryota</taxon>
        <taxon>Metazoa</taxon>
        <taxon>Ecdysozoa</taxon>
        <taxon>Arthropoda</taxon>
        <taxon>Hexapoda</taxon>
        <taxon>Collembola</taxon>
        <taxon>Entomobryomorpha</taxon>
        <taxon>Isotomoidea</taxon>
        <taxon>Isotomidae</taxon>
        <taxon>Proisotominae</taxon>
        <taxon>Folsomia</taxon>
    </lineage>
</organism>
<proteinExistence type="inferred from homology"/>
<dbReference type="GO" id="GO:0000463">
    <property type="term" value="P:maturation of LSU-rRNA from tricistronic rRNA transcript (SSU-rRNA, 5.8S rRNA, LSU-rRNA)"/>
    <property type="evidence" value="ECO:0007669"/>
    <property type="project" value="TreeGrafter"/>
</dbReference>
<evidence type="ECO:0000256" key="5">
    <source>
        <dbReference type="ARBA" id="ARBA00049598"/>
    </source>
</evidence>
<dbReference type="Proteomes" id="UP000198287">
    <property type="component" value="Unassembled WGS sequence"/>
</dbReference>
<reference evidence="10 11" key="1">
    <citation type="submission" date="2015-12" db="EMBL/GenBank/DDBJ databases">
        <title>The genome of Folsomia candida.</title>
        <authorList>
            <person name="Faddeeva A."/>
            <person name="Derks M.F."/>
            <person name="Anvar Y."/>
            <person name="Smit S."/>
            <person name="Van Straalen N."/>
            <person name="Roelofs D."/>
        </authorList>
    </citation>
    <scope>NUCLEOTIDE SEQUENCE [LARGE SCALE GENOMIC DNA]</scope>
    <source>
        <strain evidence="10 11">VU population</strain>
        <tissue evidence="10">Whole body</tissue>
    </source>
</reference>
<dbReference type="SUPFAM" id="SSF144232">
    <property type="entry name" value="HIT/MYND zinc finger-like"/>
    <property type="match status" value="1"/>
</dbReference>
<dbReference type="InterPro" id="IPR051639">
    <property type="entry name" value="BCD1"/>
</dbReference>
<comment type="similarity">
    <text evidence="6">Belongs to the BCD1 family.</text>
</comment>
<keyword evidence="4" id="KW-0862">Zinc</keyword>
<comment type="caution">
    <text evidence="10">The sequence shown here is derived from an EMBL/GenBank/DDBJ whole genome shotgun (WGS) entry which is preliminary data.</text>
</comment>
<dbReference type="PANTHER" id="PTHR13483">
    <property type="entry name" value="BOX C_D SNORNA PROTEIN 1-RELATED"/>
    <property type="match status" value="1"/>
</dbReference>
<evidence type="ECO:0000256" key="4">
    <source>
        <dbReference type="ARBA" id="ARBA00022833"/>
    </source>
</evidence>
<keyword evidence="2" id="KW-0479">Metal-binding</keyword>
<evidence type="ECO:0000256" key="3">
    <source>
        <dbReference type="ARBA" id="ARBA00022771"/>
    </source>
</evidence>
<evidence type="ECO:0000256" key="1">
    <source>
        <dbReference type="ARBA" id="ARBA00022553"/>
    </source>
</evidence>
<dbReference type="InterPro" id="IPR007529">
    <property type="entry name" value="Znf_HIT"/>
</dbReference>
<evidence type="ECO:0000256" key="7">
    <source>
        <dbReference type="PROSITE-ProRule" id="PRU00453"/>
    </source>
</evidence>
<dbReference type="GO" id="GO:0005634">
    <property type="term" value="C:nucleus"/>
    <property type="evidence" value="ECO:0007669"/>
    <property type="project" value="TreeGrafter"/>
</dbReference>
<dbReference type="Pfam" id="PF25790">
    <property type="entry name" value="BCD1"/>
    <property type="match status" value="1"/>
</dbReference>
<dbReference type="STRING" id="158441.A0A226F3I1"/>
<dbReference type="GO" id="GO:0070761">
    <property type="term" value="C:pre-snoRNP complex"/>
    <property type="evidence" value="ECO:0007669"/>
    <property type="project" value="TreeGrafter"/>
</dbReference>
<gene>
    <name evidence="10" type="ORF">Fcan01_03580</name>
</gene>
<dbReference type="EMBL" id="LNIX01000001">
    <property type="protein sequence ID" value="OXA64007.1"/>
    <property type="molecule type" value="Genomic_DNA"/>
</dbReference>
<dbReference type="PROSITE" id="PS51083">
    <property type="entry name" value="ZF_HIT"/>
    <property type="match status" value="1"/>
</dbReference>
<evidence type="ECO:0000313" key="10">
    <source>
        <dbReference type="EMBL" id="OXA64007.1"/>
    </source>
</evidence>
<comment type="function">
    <text evidence="5">Required for box C/D snoRNAs accumulation involved in snoRNA processing, snoRNA transport to the nucleolus and ribosome biogenesis.</text>
</comment>
<evidence type="ECO:0000256" key="2">
    <source>
        <dbReference type="ARBA" id="ARBA00022723"/>
    </source>
</evidence>
<dbReference type="InterPro" id="IPR057721">
    <property type="entry name" value="BCD1_alpha/beta"/>
</dbReference>
<dbReference type="AlphaFoldDB" id="A0A226F3I1"/>
<dbReference type="GO" id="GO:0048254">
    <property type="term" value="P:snoRNA localization"/>
    <property type="evidence" value="ECO:0007669"/>
    <property type="project" value="TreeGrafter"/>
</dbReference>
<evidence type="ECO:0000256" key="8">
    <source>
        <dbReference type="SAM" id="MobiDB-lite"/>
    </source>
</evidence>
<evidence type="ECO:0000259" key="9">
    <source>
        <dbReference type="PROSITE" id="PS51083"/>
    </source>
</evidence>
<keyword evidence="3 7" id="KW-0863">Zinc-finger</keyword>
<keyword evidence="11" id="KW-1185">Reference proteome</keyword>
<accession>A0A226F3I1</accession>
<dbReference type="CDD" id="cd23023">
    <property type="entry name" value="zf-HIT_BCD1"/>
    <property type="match status" value="1"/>
</dbReference>
<dbReference type="GO" id="GO:0008270">
    <property type="term" value="F:zinc ion binding"/>
    <property type="evidence" value="ECO:0007669"/>
    <property type="project" value="UniProtKB-UniRule"/>
</dbReference>
<dbReference type="GO" id="GO:0000492">
    <property type="term" value="P:box C/D snoRNP assembly"/>
    <property type="evidence" value="ECO:0007669"/>
    <property type="project" value="TreeGrafter"/>
</dbReference>
<evidence type="ECO:0000313" key="11">
    <source>
        <dbReference type="Proteomes" id="UP000198287"/>
    </source>
</evidence>
<evidence type="ECO:0000256" key="6">
    <source>
        <dbReference type="ARBA" id="ARBA00049654"/>
    </source>
</evidence>
<dbReference type="Gene3D" id="3.30.60.190">
    <property type="match status" value="1"/>
</dbReference>
<sequence length="335" mass="38472">MNRLGNCMMCTEETAKYRCPQCDLVSCSLICSTNHKKTFECSGIRNKTTFVPVNEMTELDLLSDYRLLEELSRVADSCSRDTTRRNTRKSAPLPTHLQKLRKAVSQRNSRIYFLPKNFARHKENTTMFDWKTKKINWRLKLVFLHAQKFTFPITRCPEDLALEDVIDKCLAEAFSRKKELRKHFEAYQCARSDIEILFQAEKVPGAQRKMYLLDKTQTLKTNLEGKKIVEFPVLYIVIKGFYAGESLADIMKVETKSTKSKAGSLLMSRYSFDETGKDMAISSDDDADEDEPSKVMDISNVSDEDEVLDEAFDYLSGGTLRDVLSSLYKQTELNG</sequence>